<dbReference type="PANTHER" id="PTHR32322:SF2">
    <property type="entry name" value="EAMA DOMAIN-CONTAINING PROTEIN"/>
    <property type="match status" value="1"/>
</dbReference>
<feature type="transmembrane region" description="Helical" evidence="6">
    <location>
        <begin position="240"/>
        <end position="260"/>
    </location>
</feature>
<dbReference type="InterPro" id="IPR000620">
    <property type="entry name" value="EamA_dom"/>
</dbReference>
<feature type="domain" description="EamA" evidence="7">
    <location>
        <begin position="151"/>
        <end position="282"/>
    </location>
</feature>
<gene>
    <name evidence="8" type="ORF">FC82_GL001948</name>
</gene>
<evidence type="ECO:0000256" key="3">
    <source>
        <dbReference type="ARBA" id="ARBA00022692"/>
    </source>
</evidence>
<feature type="transmembrane region" description="Helical" evidence="6">
    <location>
        <begin position="212"/>
        <end position="233"/>
    </location>
</feature>
<evidence type="ECO:0000259" key="7">
    <source>
        <dbReference type="Pfam" id="PF00892"/>
    </source>
</evidence>
<comment type="caution">
    <text evidence="8">The sequence shown here is derived from an EMBL/GenBank/DDBJ whole genome shotgun (WGS) entry which is preliminary data.</text>
</comment>
<dbReference type="GO" id="GO:0016020">
    <property type="term" value="C:membrane"/>
    <property type="evidence" value="ECO:0007669"/>
    <property type="project" value="UniProtKB-SubCell"/>
</dbReference>
<feature type="transmembrane region" description="Helical" evidence="6">
    <location>
        <begin position="147"/>
        <end position="168"/>
    </location>
</feature>
<dbReference type="PANTHER" id="PTHR32322">
    <property type="entry name" value="INNER MEMBRANE TRANSPORTER"/>
    <property type="match status" value="1"/>
</dbReference>
<dbReference type="Proteomes" id="UP000051845">
    <property type="component" value="Unassembled WGS sequence"/>
</dbReference>
<feature type="transmembrane region" description="Helical" evidence="6">
    <location>
        <begin position="37"/>
        <end position="54"/>
    </location>
</feature>
<dbReference type="Pfam" id="PF00892">
    <property type="entry name" value="EamA"/>
    <property type="match status" value="2"/>
</dbReference>
<evidence type="ECO:0000256" key="5">
    <source>
        <dbReference type="ARBA" id="ARBA00023136"/>
    </source>
</evidence>
<name>A0A0R2BHM8_SECCO</name>
<dbReference type="SUPFAM" id="SSF103481">
    <property type="entry name" value="Multidrug resistance efflux transporter EmrE"/>
    <property type="match status" value="2"/>
</dbReference>
<evidence type="ECO:0000256" key="6">
    <source>
        <dbReference type="SAM" id="Phobius"/>
    </source>
</evidence>
<dbReference type="InterPro" id="IPR037185">
    <property type="entry name" value="EmrE-like"/>
</dbReference>
<comment type="subcellular location">
    <subcellularLocation>
        <location evidence="1">Endomembrane system</location>
        <topology evidence="1">Multi-pass membrane protein</topology>
    </subcellularLocation>
</comment>
<feature type="domain" description="EamA" evidence="7">
    <location>
        <begin position="8"/>
        <end position="137"/>
    </location>
</feature>
<comment type="similarity">
    <text evidence="2">Belongs to the EamA transporter family.</text>
</comment>
<protein>
    <recommendedName>
        <fullName evidence="7">EamA domain-containing protein</fullName>
    </recommendedName>
</protein>
<sequence>MPLKKQTVMLLIFAMMASSFAAIFVKLSTAPATITSMYRMYLASLLLLPFAWRYRHDWGRLSTRDWGMIIGAGTLLATHFGLWFESLQLTSVASSTIITAMQPVIAMIGGFIFYRQRTTRTAVIAMLISISGIVFVAWGDFGHADLMMLVGDGLSLLCIIALVGYMFLGQRVVSKISFWTYSFLVFLIAGIMLNLFNLVTETPIMHYGSHDWLVFWLLAIFPTLAHVIYNALLRKINPTVISMSMLGEPVGASILAALILGQAISGLQFLGGVVVLLGVGLYLRNTA</sequence>
<keyword evidence="5 6" id="KW-0472">Membrane</keyword>
<dbReference type="PATRIC" id="fig|1423733.4.peg.2049"/>
<organism evidence="8 9">
    <name type="scientific">Secundilactobacillus collinoides DSM 20515 = JCM 1123</name>
    <dbReference type="NCBI Taxonomy" id="1423733"/>
    <lineage>
        <taxon>Bacteria</taxon>
        <taxon>Bacillati</taxon>
        <taxon>Bacillota</taxon>
        <taxon>Bacilli</taxon>
        <taxon>Lactobacillales</taxon>
        <taxon>Lactobacillaceae</taxon>
        <taxon>Secundilactobacillus</taxon>
    </lineage>
</organism>
<keyword evidence="3 6" id="KW-0812">Transmembrane</keyword>
<evidence type="ECO:0000313" key="8">
    <source>
        <dbReference type="EMBL" id="KRM75801.1"/>
    </source>
</evidence>
<feature type="transmembrane region" description="Helical" evidence="6">
    <location>
        <begin position="96"/>
        <end position="114"/>
    </location>
</feature>
<evidence type="ECO:0000256" key="1">
    <source>
        <dbReference type="ARBA" id="ARBA00004127"/>
    </source>
</evidence>
<accession>A0A0R2BHM8</accession>
<dbReference type="STRING" id="33960.TY91_10445"/>
<evidence type="ECO:0000256" key="2">
    <source>
        <dbReference type="ARBA" id="ARBA00007362"/>
    </source>
</evidence>
<dbReference type="EMBL" id="AYYR01000043">
    <property type="protein sequence ID" value="KRM75801.1"/>
    <property type="molecule type" value="Genomic_DNA"/>
</dbReference>
<evidence type="ECO:0000313" key="9">
    <source>
        <dbReference type="Proteomes" id="UP000051845"/>
    </source>
</evidence>
<feature type="transmembrane region" description="Helical" evidence="6">
    <location>
        <begin position="266"/>
        <end position="283"/>
    </location>
</feature>
<keyword evidence="4 6" id="KW-1133">Transmembrane helix</keyword>
<feature type="transmembrane region" description="Helical" evidence="6">
    <location>
        <begin position="121"/>
        <end position="141"/>
    </location>
</feature>
<dbReference type="InterPro" id="IPR050638">
    <property type="entry name" value="AA-Vitamin_Transporters"/>
</dbReference>
<evidence type="ECO:0000256" key="4">
    <source>
        <dbReference type="ARBA" id="ARBA00022989"/>
    </source>
</evidence>
<dbReference type="AlphaFoldDB" id="A0A0R2BHM8"/>
<feature type="transmembrane region" description="Helical" evidence="6">
    <location>
        <begin position="66"/>
        <end position="84"/>
    </location>
</feature>
<feature type="transmembrane region" description="Helical" evidence="6">
    <location>
        <begin position="180"/>
        <end position="200"/>
    </location>
</feature>
<reference evidence="8 9" key="1">
    <citation type="journal article" date="2015" name="Genome Announc.">
        <title>Expanding the biotechnology potential of lactobacilli through comparative genomics of 213 strains and associated genera.</title>
        <authorList>
            <person name="Sun Z."/>
            <person name="Harris H.M."/>
            <person name="McCann A."/>
            <person name="Guo C."/>
            <person name="Argimon S."/>
            <person name="Zhang W."/>
            <person name="Yang X."/>
            <person name="Jeffery I.B."/>
            <person name="Cooney J.C."/>
            <person name="Kagawa T.F."/>
            <person name="Liu W."/>
            <person name="Song Y."/>
            <person name="Salvetti E."/>
            <person name="Wrobel A."/>
            <person name="Rasinkangas P."/>
            <person name="Parkhill J."/>
            <person name="Rea M.C."/>
            <person name="O'Sullivan O."/>
            <person name="Ritari J."/>
            <person name="Douillard F.P."/>
            <person name="Paul Ross R."/>
            <person name="Yang R."/>
            <person name="Briner A.E."/>
            <person name="Felis G.E."/>
            <person name="de Vos W.M."/>
            <person name="Barrangou R."/>
            <person name="Klaenhammer T.R."/>
            <person name="Caufield P.W."/>
            <person name="Cui Y."/>
            <person name="Zhang H."/>
            <person name="O'Toole P.W."/>
        </authorList>
    </citation>
    <scope>NUCLEOTIDE SEQUENCE [LARGE SCALE GENOMIC DNA]</scope>
    <source>
        <strain evidence="8 9">DSM 20515</strain>
    </source>
</reference>
<proteinExistence type="inferred from homology"/>
<feature type="transmembrane region" description="Helical" evidence="6">
    <location>
        <begin position="7"/>
        <end position="25"/>
    </location>
</feature>